<gene>
    <name evidence="12" type="primary">folD</name>
    <name evidence="15" type="ORF">A0U92_02425</name>
</gene>
<comment type="caution">
    <text evidence="12">Lacks conserved residue(s) required for the propagation of feature annotation.</text>
</comment>
<evidence type="ECO:0000259" key="14">
    <source>
        <dbReference type="Pfam" id="PF02882"/>
    </source>
</evidence>
<feature type="binding site" evidence="12">
    <location>
        <begin position="169"/>
        <end position="171"/>
    </location>
    <ligand>
        <name>NADP(+)</name>
        <dbReference type="ChEBI" id="CHEBI:58349"/>
    </ligand>
</feature>
<organism evidence="15 16">
    <name type="scientific">Acetobacter aceti</name>
    <dbReference type="NCBI Taxonomy" id="435"/>
    <lineage>
        <taxon>Bacteria</taxon>
        <taxon>Pseudomonadati</taxon>
        <taxon>Pseudomonadota</taxon>
        <taxon>Alphaproteobacteria</taxon>
        <taxon>Acetobacterales</taxon>
        <taxon>Acetobacteraceae</taxon>
        <taxon>Acetobacter</taxon>
        <taxon>Acetobacter subgen. Acetobacter</taxon>
    </lineage>
</organism>
<dbReference type="EC" id="3.5.4.9" evidence="12"/>
<dbReference type="FunFam" id="3.40.50.10860:FF:000005">
    <property type="entry name" value="C-1-tetrahydrofolate synthase, cytoplasmic, putative"/>
    <property type="match status" value="1"/>
</dbReference>
<dbReference type="RefSeq" id="WP_077811857.1">
    <property type="nucleotide sequence ID" value="NZ_CP014692.1"/>
</dbReference>
<evidence type="ECO:0000256" key="3">
    <source>
        <dbReference type="ARBA" id="ARBA00022563"/>
    </source>
</evidence>
<feature type="domain" description="Tetrahydrofolate dehydrogenase/cyclohydrolase NAD(P)-binding" evidence="14">
    <location>
        <begin position="143"/>
        <end position="287"/>
    </location>
</feature>
<evidence type="ECO:0000256" key="8">
    <source>
        <dbReference type="ARBA" id="ARBA00023002"/>
    </source>
</evidence>
<dbReference type="FunFam" id="3.40.50.720:FF:000006">
    <property type="entry name" value="Bifunctional protein FolD"/>
    <property type="match status" value="1"/>
</dbReference>
<evidence type="ECO:0000256" key="9">
    <source>
        <dbReference type="ARBA" id="ARBA00023102"/>
    </source>
</evidence>
<keyword evidence="11 12" id="KW-0511">Multifunctional enzyme</keyword>
<dbReference type="UniPathway" id="UPA00193"/>
<dbReference type="EMBL" id="CP014692">
    <property type="protein sequence ID" value="AQS83815.1"/>
    <property type="molecule type" value="Genomic_DNA"/>
</dbReference>
<dbReference type="NCBIfam" id="NF008058">
    <property type="entry name" value="PRK10792.1"/>
    <property type="match status" value="1"/>
</dbReference>
<keyword evidence="10 12" id="KW-0486">Methionine biosynthesis</keyword>
<evidence type="ECO:0000256" key="5">
    <source>
        <dbReference type="ARBA" id="ARBA00022755"/>
    </source>
</evidence>
<comment type="pathway">
    <text evidence="1 12">One-carbon metabolism; tetrahydrofolate interconversion.</text>
</comment>
<keyword evidence="16" id="KW-1185">Reference proteome</keyword>
<evidence type="ECO:0000259" key="13">
    <source>
        <dbReference type="Pfam" id="PF00763"/>
    </source>
</evidence>
<keyword evidence="3 12" id="KW-0554">One-carbon metabolism</keyword>
<dbReference type="Pfam" id="PF00763">
    <property type="entry name" value="THF_DHG_CYH"/>
    <property type="match status" value="1"/>
</dbReference>
<comment type="catalytic activity">
    <reaction evidence="12">
        <text>(6R)-5,10-methenyltetrahydrofolate + H2O = (6R)-10-formyltetrahydrofolate + H(+)</text>
        <dbReference type="Rhea" id="RHEA:23700"/>
        <dbReference type="ChEBI" id="CHEBI:15377"/>
        <dbReference type="ChEBI" id="CHEBI:15378"/>
        <dbReference type="ChEBI" id="CHEBI:57455"/>
        <dbReference type="ChEBI" id="CHEBI:195366"/>
        <dbReference type="EC" id="3.5.4.9"/>
    </reaction>
</comment>
<dbReference type="PROSITE" id="PS00766">
    <property type="entry name" value="THF_DHG_CYH_1"/>
    <property type="match status" value="1"/>
</dbReference>
<keyword evidence="4 12" id="KW-0028">Amino-acid biosynthesis</keyword>
<keyword evidence="7 12" id="KW-0521">NADP</keyword>
<dbReference type="InterPro" id="IPR036291">
    <property type="entry name" value="NAD(P)-bd_dom_sf"/>
</dbReference>
<dbReference type="InterPro" id="IPR020630">
    <property type="entry name" value="THF_DH/CycHdrlase_cat_dom"/>
</dbReference>
<reference evidence="15 16" key="1">
    <citation type="submission" date="2016-03" db="EMBL/GenBank/DDBJ databases">
        <title>Acetic acid bacteria sequencing.</title>
        <authorList>
            <person name="Brandt J."/>
            <person name="Jakob F."/>
            <person name="Vogel R.F."/>
        </authorList>
    </citation>
    <scope>NUCLEOTIDE SEQUENCE [LARGE SCALE GENOMIC DNA]</scope>
    <source>
        <strain evidence="15 16">TMW2.1153</strain>
    </source>
</reference>
<comment type="subunit">
    <text evidence="2 12">Homodimer.</text>
</comment>
<dbReference type="Gene3D" id="3.40.50.720">
    <property type="entry name" value="NAD(P)-binding Rossmann-like Domain"/>
    <property type="match status" value="1"/>
</dbReference>
<feature type="domain" description="Tetrahydrofolate dehydrogenase/cyclohydrolase catalytic" evidence="13">
    <location>
        <begin position="8"/>
        <end position="123"/>
    </location>
</feature>
<dbReference type="KEGG" id="aace:A0U92_02425"/>
<feature type="binding site" evidence="12">
    <location>
        <position position="235"/>
    </location>
    <ligand>
        <name>NADP(+)</name>
        <dbReference type="ChEBI" id="CHEBI:58349"/>
    </ligand>
</feature>
<keyword evidence="9 12" id="KW-0368">Histidine biosynthesis</keyword>
<sequence>MVSVSKLIDGKAFARRLRADIRDQAQGLHARHGVMPTLAVVMVGEDPASAVYVRNKIRATEEAGMRSVSHHLPKSTTQDELLDLIAELNVDQSVHGILVQLPLPEQIDRDAVLDAISPEKDVDGFHIVNAGRLAVGRQDGFVPCTPMGCMMLLRSVVPNLAGLHAVVIGCSNIVGRPMARLLQQAGCTVTVTHLKTRDVAAEACRADIIVVAAGHAGLVRGGWVKEGAIVIDVGINRVETDSGSRLVGDVAFDEVSPRAAAITPVPGGVGPMTIACLLQNTLQAARQFATGAVVVE</sequence>
<keyword evidence="5 12" id="KW-0658">Purine biosynthesis</keyword>
<dbReference type="GO" id="GO:0005829">
    <property type="term" value="C:cytosol"/>
    <property type="evidence" value="ECO:0007669"/>
    <property type="project" value="TreeGrafter"/>
</dbReference>
<comment type="catalytic activity">
    <reaction evidence="12">
        <text>(6R)-5,10-methylene-5,6,7,8-tetrahydrofolate + NADP(+) = (6R)-5,10-methenyltetrahydrofolate + NADPH</text>
        <dbReference type="Rhea" id="RHEA:22812"/>
        <dbReference type="ChEBI" id="CHEBI:15636"/>
        <dbReference type="ChEBI" id="CHEBI:57455"/>
        <dbReference type="ChEBI" id="CHEBI:57783"/>
        <dbReference type="ChEBI" id="CHEBI:58349"/>
        <dbReference type="EC" id="1.5.1.5"/>
    </reaction>
</comment>
<dbReference type="SUPFAM" id="SSF53223">
    <property type="entry name" value="Aminoacid dehydrogenase-like, N-terminal domain"/>
    <property type="match status" value="1"/>
</dbReference>
<evidence type="ECO:0000256" key="2">
    <source>
        <dbReference type="ARBA" id="ARBA00011738"/>
    </source>
</evidence>
<evidence type="ECO:0000313" key="15">
    <source>
        <dbReference type="EMBL" id="AQS83815.1"/>
    </source>
</evidence>
<comment type="similarity">
    <text evidence="12">Belongs to the tetrahydrofolate dehydrogenase/cyclohydrolase family.</text>
</comment>
<dbReference type="AlphaFoldDB" id="A0A1U9KDD3"/>
<evidence type="ECO:0000256" key="12">
    <source>
        <dbReference type="HAMAP-Rule" id="MF_01576"/>
    </source>
</evidence>
<dbReference type="InterPro" id="IPR046346">
    <property type="entry name" value="Aminoacid_DH-like_N_sf"/>
</dbReference>
<dbReference type="eggNOG" id="COG0190">
    <property type="taxonomic scope" value="Bacteria"/>
</dbReference>
<dbReference type="OrthoDB" id="9803580at2"/>
<dbReference type="STRING" id="435.A0U92_02425"/>
<dbReference type="HAMAP" id="MF_01576">
    <property type="entry name" value="THF_DHG_CYH"/>
    <property type="match status" value="1"/>
</dbReference>
<dbReference type="GO" id="GO:0035999">
    <property type="term" value="P:tetrahydrofolate interconversion"/>
    <property type="evidence" value="ECO:0007669"/>
    <property type="project" value="UniProtKB-UniRule"/>
</dbReference>
<dbReference type="GO" id="GO:0009086">
    <property type="term" value="P:methionine biosynthetic process"/>
    <property type="evidence" value="ECO:0007669"/>
    <property type="project" value="UniProtKB-KW"/>
</dbReference>
<keyword evidence="6 12" id="KW-0378">Hydrolase</keyword>
<dbReference type="CDD" id="cd01080">
    <property type="entry name" value="NAD_bind_m-THF_DH_Cyclohyd"/>
    <property type="match status" value="1"/>
</dbReference>
<dbReference type="Gene3D" id="3.40.50.10860">
    <property type="entry name" value="Leucine Dehydrogenase, chain A, domain 1"/>
    <property type="match status" value="1"/>
</dbReference>
<evidence type="ECO:0000313" key="16">
    <source>
        <dbReference type="Proteomes" id="UP000188937"/>
    </source>
</evidence>
<dbReference type="InterPro" id="IPR000672">
    <property type="entry name" value="THF_DH/CycHdrlase"/>
</dbReference>
<evidence type="ECO:0000256" key="10">
    <source>
        <dbReference type="ARBA" id="ARBA00023167"/>
    </source>
</evidence>
<accession>A0A1U9KDD3</accession>
<dbReference type="EC" id="1.5.1.5" evidence="12"/>
<dbReference type="InterPro" id="IPR020867">
    <property type="entry name" value="THF_DH/CycHdrlase_CS"/>
</dbReference>
<evidence type="ECO:0000256" key="6">
    <source>
        <dbReference type="ARBA" id="ARBA00022801"/>
    </source>
</evidence>
<dbReference type="PANTHER" id="PTHR48099:SF5">
    <property type="entry name" value="C-1-TETRAHYDROFOLATE SYNTHASE, CYTOPLASMIC"/>
    <property type="match status" value="1"/>
</dbReference>
<dbReference type="SUPFAM" id="SSF51735">
    <property type="entry name" value="NAD(P)-binding Rossmann-fold domains"/>
    <property type="match status" value="1"/>
</dbReference>
<dbReference type="Pfam" id="PF02882">
    <property type="entry name" value="THF_DHG_CYH_C"/>
    <property type="match status" value="1"/>
</dbReference>
<evidence type="ECO:0000256" key="4">
    <source>
        <dbReference type="ARBA" id="ARBA00022605"/>
    </source>
</evidence>
<dbReference type="Proteomes" id="UP000188937">
    <property type="component" value="Chromosome"/>
</dbReference>
<dbReference type="PANTHER" id="PTHR48099">
    <property type="entry name" value="C-1-TETRAHYDROFOLATE SYNTHASE, CYTOPLASMIC-RELATED"/>
    <property type="match status" value="1"/>
</dbReference>
<keyword evidence="8 12" id="KW-0560">Oxidoreductase</keyword>
<dbReference type="PROSITE" id="PS00767">
    <property type="entry name" value="THF_DHG_CYH_2"/>
    <property type="match status" value="1"/>
</dbReference>
<evidence type="ECO:0000256" key="1">
    <source>
        <dbReference type="ARBA" id="ARBA00004777"/>
    </source>
</evidence>
<dbReference type="InterPro" id="IPR020631">
    <property type="entry name" value="THF_DH/CycHdrlase_NAD-bd_dom"/>
</dbReference>
<protein>
    <recommendedName>
        <fullName evidence="12">Bifunctional protein FolD</fullName>
    </recommendedName>
    <domain>
        <recommendedName>
            <fullName evidence="12">Methylenetetrahydrofolate dehydrogenase</fullName>
            <ecNumber evidence="12">1.5.1.5</ecNumber>
        </recommendedName>
    </domain>
    <domain>
        <recommendedName>
            <fullName evidence="12">Methenyltetrahydrofolate cyclohydrolase</fullName>
            <ecNumber evidence="12">3.5.4.9</ecNumber>
        </recommendedName>
    </domain>
</protein>
<dbReference type="GO" id="GO:0006164">
    <property type="term" value="P:purine nucleotide biosynthetic process"/>
    <property type="evidence" value="ECO:0007669"/>
    <property type="project" value="UniProtKB-KW"/>
</dbReference>
<dbReference type="NCBIfam" id="NF010785">
    <property type="entry name" value="PRK14188.1"/>
    <property type="match status" value="1"/>
</dbReference>
<comment type="function">
    <text evidence="12">Catalyzes the oxidation of 5,10-methylenetetrahydrofolate to 5,10-methenyltetrahydrofolate and then the hydrolysis of 5,10-methenyltetrahydrofolate to 10-formyltetrahydrofolate.</text>
</comment>
<dbReference type="GO" id="GO:0004488">
    <property type="term" value="F:methylenetetrahydrofolate dehydrogenase (NADP+) activity"/>
    <property type="evidence" value="ECO:0007669"/>
    <property type="project" value="UniProtKB-UniRule"/>
</dbReference>
<proteinExistence type="inferred from homology"/>
<dbReference type="GO" id="GO:0004477">
    <property type="term" value="F:methenyltetrahydrofolate cyclohydrolase activity"/>
    <property type="evidence" value="ECO:0007669"/>
    <property type="project" value="UniProtKB-UniRule"/>
</dbReference>
<dbReference type="GO" id="GO:0000105">
    <property type="term" value="P:L-histidine biosynthetic process"/>
    <property type="evidence" value="ECO:0007669"/>
    <property type="project" value="UniProtKB-KW"/>
</dbReference>
<name>A0A1U9KDD3_ACEAC</name>
<evidence type="ECO:0000256" key="7">
    <source>
        <dbReference type="ARBA" id="ARBA00022857"/>
    </source>
</evidence>
<dbReference type="PRINTS" id="PR00085">
    <property type="entry name" value="THFDHDRGNASE"/>
</dbReference>
<evidence type="ECO:0000256" key="11">
    <source>
        <dbReference type="ARBA" id="ARBA00023268"/>
    </source>
</evidence>